<dbReference type="SUPFAM" id="SSF56300">
    <property type="entry name" value="Metallo-dependent phosphatases"/>
    <property type="match status" value="1"/>
</dbReference>
<dbReference type="InterPro" id="IPR004843">
    <property type="entry name" value="Calcineurin-like_PHP"/>
</dbReference>
<gene>
    <name evidence="6" type="primary">cpdA</name>
    <name evidence="6" type="ORF">Atai01_78020</name>
</gene>
<evidence type="ECO:0000313" key="7">
    <source>
        <dbReference type="Proteomes" id="UP001165136"/>
    </source>
</evidence>
<comment type="caution">
    <text evidence="6">The sequence shown here is derived from an EMBL/GenBank/DDBJ whole genome shotgun (WGS) entry which is preliminary data.</text>
</comment>
<dbReference type="RefSeq" id="WP_285490792.1">
    <property type="nucleotide sequence ID" value="NZ_BSTI01000032.1"/>
</dbReference>
<evidence type="ECO:0000256" key="2">
    <source>
        <dbReference type="ARBA" id="ARBA00022801"/>
    </source>
</evidence>
<evidence type="ECO:0000256" key="3">
    <source>
        <dbReference type="ARBA" id="ARBA00023004"/>
    </source>
</evidence>
<dbReference type="Proteomes" id="UP001165136">
    <property type="component" value="Unassembled WGS sequence"/>
</dbReference>
<keyword evidence="3" id="KW-0408">Iron</keyword>
<dbReference type="EMBL" id="BSTI01000032">
    <property type="protein sequence ID" value="GLY71183.1"/>
    <property type="molecule type" value="Genomic_DNA"/>
</dbReference>
<dbReference type="InterPro" id="IPR029052">
    <property type="entry name" value="Metallo-depent_PP-like"/>
</dbReference>
<accession>A0A9W6VGU4</accession>
<dbReference type="AlphaFoldDB" id="A0A9W6VGU4"/>
<evidence type="ECO:0000313" key="6">
    <source>
        <dbReference type="EMBL" id="GLY71183.1"/>
    </source>
</evidence>
<evidence type="ECO:0000256" key="4">
    <source>
        <dbReference type="ARBA" id="ARBA00025742"/>
    </source>
</evidence>
<dbReference type="GO" id="GO:0046872">
    <property type="term" value="F:metal ion binding"/>
    <property type="evidence" value="ECO:0007669"/>
    <property type="project" value="UniProtKB-KW"/>
</dbReference>
<keyword evidence="1" id="KW-0479">Metal-binding</keyword>
<protein>
    <submittedName>
        <fullName evidence="6">3',5'-cyclic adenosine monophosphate phosphodiesterase CpdA</fullName>
    </submittedName>
</protein>
<dbReference type="Pfam" id="PF00149">
    <property type="entry name" value="Metallophos"/>
    <property type="match status" value="1"/>
</dbReference>
<reference evidence="6" key="1">
    <citation type="submission" date="2023-03" db="EMBL/GenBank/DDBJ databases">
        <title>Amycolatopsis taiwanensis NBRC 103393.</title>
        <authorList>
            <person name="Ichikawa N."/>
            <person name="Sato H."/>
            <person name="Tonouchi N."/>
        </authorList>
    </citation>
    <scope>NUCLEOTIDE SEQUENCE</scope>
    <source>
        <strain evidence="6">NBRC 103393</strain>
    </source>
</reference>
<dbReference type="InterPro" id="IPR050884">
    <property type="entry name" value="CNP_phosphodiesterase-III"/>
</dbReference>
<dbReference type="GO" id="GO:0016787">
    <property type="term" value="F:hydrolase activity"/>
    <property type="evidence" value="ECO:0007669"/>
    <property type="project" value="UniProtKB-KW"/>
</dbReference>
<dbReference type="PANTHER" id="PTHR42988">
    <property type="entry name" value="PHOSPHOHYDROLASE"/>
    <property type="match status" value="1"/>
</dbReference>
<keyword evidence="2" id="KW-0378">Hydrolase</keyword>
<organism evidence="6 7">
    <name type="scientific">Amycolatopsis taiwanensis</name>
    <dbReference type="NCBI Taxonomy" id="342230"/>
    <lineage>
        <taxon>Bacteria</taxon>
        <taxon>Bacillati</taxon>
        <taxon>Actinomycetota</taxon>
        <taxon>Actinomycetes</taxon>
        <taxon>Pseudonocardiales</taxon>
        <taxon>Pseudonocardiaceae</taxon>
        <taxon>Amycolatopsis</taxon>
    </lineage>
</organism>
<name>A0A9W6VGU4_9PSEU</name>
<evidence type="ECO:0000259" key="5">
    <source>
        <dbReference type="Pfam" id="PF00149"/>
    </source>
</evidence>
<proteinExistence type="inferred from homology"/>
<comment type="similarity">
    <text evidence="4">Belongs to the cyclic nucleotide phosphodiesterase class-III family.</text>
</comment>
<sequence length="236" mass="25232">MSVTLLHLSDPHLTEDPASALRLRQVLDLPPSRRPDAIVVTGDVADHGQPREYQAFTAAMTAGIPWIAVPGNHDNPEILRRELRQDRSPVIEVGPLRVIGLDVTVPGEDHGFLDEDTARLVAARARGAHQVALALHQPPVRTGHAVADAMLLTNPEALIDLVRRIPPVVAILCGHVHTALASSLAGTPVLGAPGIASTLTLDPDRRPITMPDCPPGLALHHIDDDGSITTTFHHRA</sequence>
<dbReference type="PANTHER" id="PTHR42988:SF2">
    <property type="entry name" value="CYCLIC NUCLEOTIDE PHOSPHODIESTERASE CBUA0032-RELATED"/>
    <property type="match status" value="1"/>
</dbReference>
<keyword evidence="7" id="KW-1185">Reference proteome</keyword>
<feature type="domain" description="Calcineurin-like phosphoesterase" evidence="5">
    <location>
        <begin position="4"/>
        <end position="178"/>
    </location>
</feature>
<dbReference type="Gene3D" id="3.60.21.10">
    <property type="match status" value="1"/>
</dbReference>
<evidence type="ECO:0000256" key="1">
    <source>
        <dbReference type="ARBA" id="ARBA00022723"/>
    </source>
</evidence>